<proteinExistence type="predicted"/>
<feature type="compositionally biased region" description="Polar residues" evidence="1">
    <location>
        <begin position="199"/>
        <end position="213"/>
    </location>
</feature>
<dbReference type="Pfam" id="PF14111">
    <property type="entry name" value="DUF4283"/>
    <property type="match status" value="1"/>
</dbReference>
<comment type="caution">
    <text evidence="3">The sequence shown here is derived from an EMBL/GenBank/DDBJ whole genome shotgun (WGS) entry which is preliminary data.</text>
</comment>
<reference evidence="3" key="1">
    <citation type="submission" date="2020-09" db="EMBL/GenBank/DDBJ databases">
        <title>Genome-Enabled Discovery of Anthraquinone Biosynthesis in Senna tora.</title>
        <authorList>
            <person name="Kang S.-H."/>
            <person name="Pandey R.P."/>
            <person name="Lee C.-M."/>
            <person name="Sim J.-S."/>
            <person name="Jeong J.-T."/>
            <person name="Choi B.-S."/>
            <person name="Jung M."/>
            <person name="Ginzburg D."/>
            <person name="Zhao K."/>
            <person name="Won S.Y."/>
            <person name="Oh T.-J."/>
            <person name="Yu Y."/>
            <person name="Kim N.-H."/>
            <person name="Lee O.R."/>
            <person name="Lee T.-H."/>
            <person name="Bashyal P."/>
            <person name="Kim T.-S."/>
            <person name="Lee W.-H."/>
            <person name="Kawkins C."/>
            <person name="Kim C.-K."/>
            <person name="Kim J.S."/>
            <person name="Ahn B.O."/>
            <person name="Rhee S.Y."/>
            <person name="Sohng J.K."/>
        </authorList>
    </citation>
    <scope>NUCLEOTIDE SEQUENCE</scope>
    <source>
        <tissue evidence="3">Leaf</tissue>
    </source>
</reference>
<accession>A0A834WCX7</accession>
<dbReference type="OrthoDB" id="1001863at2759"/>
<evidence type="ECO:0000313" key="3">
    <source>
        <dbReference type="EMBL" id="KAF7812569.1"/>
    </source>
</evidence>
<feature type="compositionally biased region" description="Low complexity" evidence="1">
    <location>
        <begin position="188"/>
        <end position="198"/>
    </location>
</feature>
<gene>
    <name evidence="3" type="ORF">G2W53_033545</name>
</gene>
<feature type="domain" description="DUF4283" evidence="2">
    <location>
        <begin position="4"/>
        <end position="59"/>
    </location>
</feature>
<evidence type="ECO:0000313" key="4">
    <source>
        <dbReference type="Proteomes" id="UP000634136"/>
    </source>
</evidence>
<sequence>MLVDSCKLKEEPRLMGIGQGFFLVVFRFSKDRWRALLAGPTLINGHFMSIQLWSPRFNHLENTKKAFSPIWVRLENLPMEFYHRDVLVQIGNSLGTFLGLDADTHNLSKLKFACIYVLTNISSYICKFAHSSSPKKLTPSSEGSKQTADWVTVKPKKKKLPILAKSRFGKSIEGGKLQNLGKGISNSNAASNGLSSKGPSTSSQKAQITSQTQTQLKKVVDLSLINCSSSEPKSCLQIGGSKSGKVN</sequence>
<protein>
    <recommendedName>
        <fullName evidence="2">DUF4283 domain-containing protein</fullName>
    </recommendedName>
</protein>
<keyword evidence="4" id="KW-1185">Reference proteome</keyword>
<dbReference type="AlphaFoldDB" id="A0A834WCX7"/>
<dbReference type="Proteomes" id="UP000634136">
    <property type="component" value="Unassembled WGS sequence"/>
</dbReference>
<feature type="region of interest" description="Disordered" evidence="1">
    <location>
        <begin position="188"/>
        <end position="213"/>
    </location>
</feature>
<organism evidence="3 4">
    <name type="scientific">Senna tora</name>
    <dbReference type="NCBI Taxonomy" id="362788"/>
    <lineage>
        <taxon>Eukaryota</taxon>
        <taxon>Viridiplantae</taxon>
        <taxon>Streptophyta</taxon>
        <taxon>Embryophyta</taxon>
        <taxon>Tracheophyta</taxon>
        <taxon>Spermatophyta</taxon>
        <taxon>Magnoliopsida</taxon>
        <taxon>eudicotyledons</taxon>
        <taxon>Gunneridae</taxon>
        <taxon>Pentapetalae</taxon>
        <taxon>rosids</taxon>
        <taxon>fabids</taxon>
        <taxon>Fabales</taxon>
        <taxon>Fabaceae</taxon>
        <taxon>Caesalpinioideae</taxon>
        <taxon>Cassia clade</taxon>
        <taxon>Senna</taxon>
    </lineage>
</organism>
<dbReference type="PANTHER" id="PTHR31286">
    <property type="entry name" value="GLYCINE-RICH CELL WALL STRUCTURAL PROTEIN 1.8-LIKE"/>
    <property type="match status" value="1"/>
</dbReference>
<dbReference type="EMBL" id="JAAIUW010000010">
    <property type="protein sequence ID" value="KAF7812569.1"/>
    <property type="molecule type" value="Genomic_DNA"/>
</dbReference>
<evidence type="ECO:0000256" key="1">
    <source>
        <dbReference type="SAM" id="MobiDB-lite"/>
    </source>
</evidence>
<dbReference type="InterPro" id="IPR025558">
    <property type="entry name" value="DUF4283"/>
</dbReference>
<evidence type="ECO:0000259" key="2">
    <source>
        <dbReference type="Pfam" id="PF14111"/>
    </source>
</evidence>
<dbReference type="PANTHER" id="PTHR31286:SF99">
    <property type="entry name" value="DUF4283 DOMAIN-CONTAINING PROTEIN"/>
    <property type="match status" value="1"/>
</dbReference>
<dbReference type="InterPro" id="IPR040256">
    <property type="entry name" value="At4g02000-like"/>
</dbReference>
<name>A0A834WCX7_9FABA</name>